<comment type="caution">
    <text evidence="4">The sequence shown here is derived from an EMBL/GenBank/DDBJ whole genome shotgun (WGS) entry which is preliminary data.</text>
</comment>
<keyword evidence="5" id="KW-1185">Reference proteome</keyword>
<proteinExistence type="predicted"/>
<evidence type="ECO:0000259" key="2">
    <source>
        <dbReference type="Pfam" id="PF10646"/>
    </source>
</evidence>
<protein>
    <submittedName>
        <fullName evidence="4">Lipoprotein LpqB</fullName>
    </submittedName>
</protein>
<keyword evidence="1" id="KW-0732">Signal</keyword>
<evidence type="ECO:0000259" key="3">
    <source>
        <dbReference type="Pfam" id="PF25976"/>
    </source>
</evidence>
<dbReference type="Pfam" id="PF10646">
    <property type="entry name" value="Germane"/>
    <property type="match status" value="1"/>
</dbReference>
<reference evidence="4" key="1">
    <citation type="journal article" date="2014" name="Int. J. Syst. Evol. Microbiol.">
        <title>Complete genome sequence of Corynebacterium casei LMG S-19264T (=DSM 44701T), isolated from a smear-ripened cheese.</title>
        <authorList>
            <consortium name="US DOE Joint Genome Institute (JGI-PGF)"/>
            <person name="Walter F."/>
            <person name="Albersmeier A."/>
            <person name="Kalinowski J."/>
            <person name="Ruckert C."/>
        </authorList>
    </citation>
    <scope>NUCLEOTIDE SEQUENCE</scope>
    <source>
        <strain evidence="4">JCM 3051</strain>
    </source>
</reference>
<dbReference type="RefSeq" id="WP_171103323.1">
    <property type="nucleotide sequence ID" value="NZ_BMPT01000008.1"/>
</dbReference>
<name>A0A8H9GH88_9MICO</name>
<keyword evidence="4" id="KW-0449">Lipoprotein</keyword>
<dbReference type="PROSITE" id="PS51257">
    <property type="entry name" value="PROKAR_LIPOPROTEIN"/>
    <property type="match status" value="1"/>
</dbReference>
<evidence type="ECO:0000256" key="1">
    <source>
        <dbReference type="SAM" id="SignalP"/>
    </source>
</evidence>
<feature type="chain" id="PRO_5034152637" evidence="1">
    <location>
        <begin position="26"/>
        <end position="576"/>
    </location>
</feature>
<evidence type="ECO:0000313" key="4">
    <source>
        <dbReference type="EMBL" id="GGM27238.1"/>
    </source>
</evidence>
<dbReference type="InterPro" id="IPR059026">
    <property type="entry name" value="LpqB_N"/>
</dbReference>
<dbReference type="Proteomes" id="UP000655589">
    <property type="component" value="Unassembled WGS sequence"/>
</dbReference>
<reference evidence="4" key="2">
    <citation type="submission" date="2020-09" db="EMBL/GenBank/DDBJ databases">
        <authorList>
            <person name="Sun Q."/>
            <person name="Ohkuma M."/>
        </authorList>
    </citation>
    <scope>NUCLEOTIDE SEQUENCE</scope>
    <source>
        <strain evidence="4">JCM 3051</strain>
    </source>
</reference>
<sequence length="576" mass="59672">MRRLVRRGAAAALALAVTATLGACAQIPMSGPVRVGNADVDPPADIAMLPQGPAVGATPRQIVSGFLGAAVAATTSPEEFETAREFLTEEVESTWDPASAVRVVRETPVAEPVGQDDEANLDEAEVVEMVVRATTIATLDTSGAYSEVGNPRELGYRFTLVRVGGEWRISVLDDGVLVPANLFANQYRATRLYFPSATDTKHLVPDLRWFPRRSWRSAAVQQVLAGPPEWLQGATQSLVPEGTQLSSAAVRESDGEEAVAVRLSEQFGTVAGPQRAVIAAQLSATFSEGAGRSVPVELYSGTNRLSSAAASVTLPATTGQAIVVQDDDFYLVRDSTLETYETTSDLSAVADPTAFAVSPAGGPIAVRDGDDQIVSLTPEGPVELFEGPDLAAPSVDRYGATWTSGGAGELRVLGSGEEVTLDPEWLAGRKVISVAVSPEGARVVIVSEAPSGTHVHVAGVVRDEDKQPVDLSTGAVSVAAPVTGVEAARWSGLTTLALLTRGGDGGSGVWTAGVGGLAGTGGATKQLTGLTDVEHLAAGVTEQGILVVTADGNLEHEEAGVWQPLAEDIDLVAYPG</sequence>
<dbReference type="SUPFAM" id="SSF82171">
    <property type="entry name" value="DPP6 N-terminal domain-like"/>
    <property type="match status" value="1"/>
</dbReference>
<evidence type="ECO:0000313" key="5">
    <source>
        <dbReference type="Proteomes" id="UP000655589"/>
    </source>
</evidence>
<dbReference type="Pfam" id="PF25976">
    <property type="entry name" value="LpqB_N"/>
    <property type="match status" value="1"/>
</dbReference>
<dbReference type="InterPro" id="IPR019606">
    <property type="entry name" value="GerMN"/>
</dbReference>
<feature type="domain" description="Lipoprotein LpqB N-terminal" evidence="3">
    <location>
        <begin position="52"/>
        <end position="183"/>
    </location>
</feature>
<organism evidence="4 5">
    <name type="scientific">Promicromonospora citrea</name>
    <dbReference type="NCBI Taxonomy" id="43677"/>
    <lineage>
        <taxon>Bacteria</taxon>
        <taxon>Bacillati</taxon>
        <taxon>Actinomycetota</taxon>
        <taxon>Actinomycetes</taxon>
        <taxon>Micrococcales</taxon>
        <taxon>Promicromonosporaceae</taxon>
        <taxon>Promicromonospora</taxon>
    </lineage>
</organism>
<dbReference type="AlphaFoldDB" id="A0A8H9GH88"/>
<feature type="signal peptide" evidence="1">
    <location>
        <begin position="1"/>
        <end position="25"/>
    </location>
</feature>
<dbReference type="EMBL" id="BMPT01000008">
    <property type="protein sequence ID" value="GGM27238.1"/>
    <property type="molecule type" value="Genomic_DNA"/>
</dbReference>
<feature type="domain" description="GerMN" evidence="2">
    <location>
        <begin position="192"/>
        <end position="288"/>
    </location>
</feature>
<accession>A0A8H9GH88</accession>
<gene>
    <name evidence="4" type="primary">lpqB</name>
    <name evidence="4" type="ORF">GCM10010102_23650</name>
</gene>